<dbReference type="AlphaFoldDB" id="A0A517XRG3"/>
<name>A0A517XRG3_9BACT</name>
<accession>A0A517XRG3</accession>
<dbReference type="Proteomes" id="UP000319576">
    <property type="component" value="Chromosome"/>
</dbReference>
<sequence length="250" mass="27490">MRGRAVALSRPRRMVADLMYFAAGVPTVPVQRRMNLAPLVAARNATADRPAWTAIFTKAYALVAADVPDLRRAYVKFPWAHLYEYPASAAYVTVERDYESEKAVFGYRIKDPAALSIRQIADHLKYAATAPVDEVKTFRRALTVAGYPRLVRRLLMWVALNVGRQRANYAGTFAVSVYSGLGAESLHPLSPWTTLLNYGVIAADGGCDVRLIYDHRVLDGANVARVLAKLEAVLCGPILDELRGDVAKAA</sequence>
<dbReference type="RefSeq" id="WP_145236934.1">
    <property type="nucleotide sequence ID" value="NZ_CP036273.1"/>
</dbReference>
<evidence type="ECO:0000313" key="2">
    <source>
        <dbReference type="Proteomes" id="UP000319576"/>
    </source>
</evidence>
<reference evidence="1 2" key="1">
    <citation type="submission" date="2019-02" db="EMBL/GenBank/DDBJ databases">
        <title>Deep-cultivation of Planctomycetes and their phenomic and genomic characterization uncovers novel biology.</title>
        <authorList>
            <person name="Wiegand S."/>
            <person name="Jogler M."/>
            <person name="Boedeker C."/>
            <person name="Pinto D."/>
            <person name="Vollmers J."/>
            <person name="Rivas-Marin E."/>
            <person name="Kohn T."/>
            <person name="Peeters S.H."/>
            <person name="Heuer A."/>
            <person name="Rast P."/>
            <person name="Oberbeckmann S."/>
            <person name="Bunk B."/>
            <person name="Jeske O."/>
            <person name="Meyerdierks A."/>
            <person name="Storesund J.E."/>
            <person name="Kallscheuer N."/>
            <person name="Luecker S."/>
            <person name="Lage O.M."/>
            <person name="Pohl T."/>
            <person name="Merkel B.J."/>
            <person name="Hornburger P."/>
            <person name="Mueller R.-W."/>
            <person name="Bruemmer F."/>
            <person name="Labrenz M."/>
            <person name="Spormann A.M."/>
            <person name="Op den Camp H."/>
            <person name="Overmann J."/>
            <person name="Amann R."/>
            <person name="Jetten M.S.M."/>
            <person name="Mascher T."/>
            <person name="Medema M.H."/>
            <person name="Devos D.P."/>
            <person name="Kaster A.-K."/>
            <person name="Ovreas L."/>
            <person name="Rohde M."/>
            <person name="Galperin M.Y."/>
            <person name="Jogler C."/>
        </authorList>
    </citation>
    <scope>NUCLEOTIDE SEQUENCE [LARGE SCALE GENOMIC DNA]</scope>
    <source>
        <strain evidence="1 2">ETA_A1</strain>
    </source>
</reference>
<dbReference type="SUPFAM" id="SSF52777">
    <property type="entry name" value="CoA-dependent acyltransferases"/>
    <property type="match status" value="1"/>
</dbReference>
<proteinExistence type="predicted"/>
<dbReference type="KEGG" id="uli:ETAA1_19850"/>
<protein>
    <submittedName>
        <fullName evidence="1">2-oxoacid dehydrogenases acyltransferase (Catalytic domain)</fullName>
    </submittedName>
</protein>
<organism evidence="1 2">
    <name type="scientific">Urbifossiella limnaea</name>
    <dbReference type="NCBI Taxonomy" id="2528023"/>
    <lineage>
        <taxon>Bacteria</taxon>
        <taxon>Pseudomonadati</taxon>
        <taxon>Planctomycetota</taxon>
        <taxon>Planctomycetia</taxon>
        <taxon>Gemmatales</taxon>
        <taxon>Gemmataceae</taxon>
        <taxon>Urbifossiella</taxon>
    </lineage>
</organism>
<keyword evidence="1" id="KW-0808">Transferase</keyword>
<dbReference type="Gene3D" id="3.30.559.10">
    <property type="entry name" value="Chloramphenicol acetyltransferase-like domain"/>
    <property type="match status" value="1"/>
</dbReference>
<dbReference type="InterPro" id="IPR023213">
    <property type="entry name" value="CAT-like_dom_sf"/>
</dbReference>
<keyword evidence="1" id="KW-0012">Acyltransferase</keyword>
<gene>
    <name evidence="1" type="ORF">ETAA1_19850</name>
</gene>
<dbReference type="EMBL" id="CP036273">
    <property type="protein sequence ID" value="QDU20042.1"/>
    <property type="molecule type" value="Genomic_DNA"/>
</dbReference>
<keyword evidence="2" id="KW-1185">Reference proteome</keyword>
<evidence type="ECO:0000313" key="1">
    <source>
        <dbReference type="EMBL" id="QDU20042.1"/>
    </source>
</evidence>
<dbReference type="GO" id="GO:0016746">
    <property type="term" value="F:acyltransferase activity"/>
    <property type="evidence" value="ECO:0007669"/>
    <property type="project" value="UniProtKB-KW"/>
</dbReference>
<dbReference type="OrthoDB" id="8059310at2"/>